<dbReference type="AlphaFoldDB" id="A0A840CAG3"/>
<comment type="caution">
    <text evidence="1">The sequence shown here is derived from an EMBL/GenBank/DDBJ whole genome shotgun (WGS) entry which is preliminary data.</text>
</comment>
<proteinExistence type="predicted"/>
<dbReference type="EMBL" id="JACIEQ010000001">
    <property type="protein sequence ID" value="MBB4020339.1"/>
    <property type="molecule type" value="Genomic_DNA"/>
</dbReference>
<evidence type="ECO:0000313" key="1">
    <source>
        <dbReference type="EMBL" id="MBB4020339.1"/>
    </source>
</evidence>
<reference evidence="1" key="1">
    <citation type="submission" date="2020-08" db="EMBL/GenBank/DDBJ databases">
        <title>Genomic Encyclopedia of Type Strains, Phase IV (KMG-IV): sequencing the most valuable type-strain genomes for metagenomic binning, comparative biology and taxonomic classification.</title>
        <authorList>
            <person name="Goeker M."/>
        </authorList>
    </citation>
    <scope>NUCLEOTIDE SEQUENCE [LARGE SCALE GENOMIC DNA]</scope>
    <source>
        <strain evidence="1">DSM 105040</strain>
    </source>
</reference>
<evidence type="ECO:0000313" key="2">
    <source>
        <dbReference type="Proteomes" id="UP000585681"/>
    </source>
</evidence>
<gene>
    <name evidence="1" type="ORF">GGR17_000130</name>
</gene>
<dbReference type="RefSeq" id="WP_037208383.1">
    <property type="nucleotide sequence ID" value="NZ_JACIEQ010000001.1"/>
</dbReference>
<organism evidence="1 2">
    <name type="scientific">Actibacterium naphthalenivorans</name>
    <dbReference type="NCBI Taxonomy" id="1614693"/>
    <lineage>
        <taxon>Bacteria</taxon>
        <taxon>Pseudomonadati</taxon>
        <taxon>Pseudomonadota</taxon>
        <taxon>Alphaproteobacteria</taxon>
        <taxon>Rhodobacterales</taxon>
        <taxon>Roseobacteraceae</taxon>
        <taxon>Actibacterium</taxon>
    </lineage>
</organism>
<sequence length="71" mass="8123">MALTNTAQSATHISFSAPFAAFGRAVVRMAERHPCMRQIEKLNNTSDEELAARGLTRDDVVRHIFRERFYI</sequence>
<protein>
    <submittedName>
        <fullName evidence="1">Uncharacterized protein YjiS (DUF1127 family)</fullName>
    </submittedName>
</protein>
<dbReference type="Proteomes" id="UP000585681">
    <property type="component" value="Unassembled WGS sequence"/>
</dbReference>
<accession>A0A840CAG3</accession>
<keyword evidence="2" id="KW-1185">Reference proteome</keyword>
<name>A0A840CAG3_9RHOB</name>